<proteinExistence type="predicted"/>
<accession>A0AAC8W0P7</accession>
<reference evidence="5" key="1">
    <citation type="submission" date="2015-08" db="EMBL/GenBank/DDBJ databases">
        <title>Complete Genome Sequence of Azospirillum thiophilum BV-S.</title>
        <authorList>
            <person name="Fomenkov A."/>
            <person name="Vincze T."/>
            <person name="Grabovich M."/>
            <person name="Dubinina G."/>
            <person name="Orlova M."/>
            <person name="Belousova E."/>
            <person name="Roberts R.J."/>
        </authorList>
    </citation>
    <scope>NUCLEOTIDE SEQUENCE [LARGE SCALE GENOMIC DNA]</scope>
    <source>
        <strain evidence="5">BV-S</strain>
    </source>
</reference>
<dbReference type="InterPro" id="IPR000674">
    <property type="entry name" value="Ald_Oxase/Xan_DH_a/b"/>
</dbReference>
<evidence type="ECO:0000259" key="3">
    <source>
        <dbReference type="SMART" id="SM01008"/>
    </source>
</evidence>
<dbReference type="GO" id="GO:0005506">
    <property type="term" value="F:iron ion binding"/>
    <property type="evidence" value="ECO:0007669"/>
    <property type="project" value="InterPro"/>
</dbReference>
<dbReference type="Gene3D" id="3.30.365.10">
    <property type="entry name" value="Aldehyde oxidase/xanthine dehydrogenase, molybdopterin binding domain"/>
    <property type="match status" value="4"/>
</dbReference>
<dbReference type="SUPFAM" id="SSF56003">
    <property type="entry name" value="Molybdenum cofactor-binding domain"/>
    <property type="match status" value="1"/>
</dbReference>
<dbReference type="SUPFAM" id="SSF54665">
    <property type="entry name" value="CO dehydrogenase molybdoprotein N-domain-like"/>
    <property type="match status" value="1"/>
</dbReference>
<keyword evidence="2" id="KW-0560">Oxidoreductase</keyword>
<dbReference type="SMART" id="SM01008">
    <property type="entry name" value="Ald_Xan_dh_C"/>
    <property type="match status" value="1"/>
</dbReference>
<evidence type="ECO:0000256" key="2">
    <source>
        <dbReference type="ARBA" id="ARBA00023002"/>
    </source>
</evidence>
<evidence type="ECO:0000256" key="1">
    <source>
        <dbReference type="ARBA" id="ARBA00022505"/>
    </source>
</evidence>
<dbReference type="Pfam" id="PF20256">
    <property type="entry name" value="MoCoBD_2"/>
    <property type="match status" value="1"/>
</dbReference>
<keyword evidence="1" id="KW-0500">Molybdenum</keyword>
<dbReference type="Proteomes" id="UP000069935">
    <property type="component" value="Chromosome 2"/>
</dbReference>
<dbReference type="KEGG" id="ati:AL072_17205"/>
<dbReference type="PANTHER" id="PTHR11908:SF132">
    <property type="entry name" value="ALDEHYDE OXIDASE 1-RELATED"/>
    <property type="match status" value="1"/>
</dbReference>
<evidence type="ECO:0000313" key="4">
    <source>
        <dbReference type="EMBL" id="ALG72741.1"/>
    </source>
</evidence>
<dbReference type="EMBL" id="CP012402">
    <property type="protein sequence ID" value="ALG72741.1"/>
    <property type="molecule type" value="Genomic_DNA"/>
</dbReference>
<dbReference type="InterPro" id="IPR037165">
    <property type="entry name" value="AldOxase/xan_DH_Mopterin-bd_sf"/>
</dbReference>
<gene>
    <name evidence="4" type="ORF">AL072_17205</name>
</gene>
<dbReference type="Pfam" id="PF02738">
    <property type="entry name" value="MoCoBD_1"/>
    <property type="match status" value="1"/>
</dbReference>
<dbReference type="InterPro" id="IPR016208">
    <property type="entry name" value="Ald_Oxase/xanthine_DH-like"/>
</dbReference>
<dbReference type="PANTHER" id="PTHR11908">
    <property type="entry name" value="XANTHINE DEHYDROGENASE"/>
    <property type="match status" value="1"/>
</dbReference>
<name>A0AAC8W0P7_9PROT</name>
<feature type="domain" description="Aldehyde oxidase/xanthine dehydrogenase a/b hammerhead" evidence="3">
    <location>
        <begin position="21"/>
        <end position="141"/>
    </location>
</feature>
<dbReference type="RefSeq" id="WP_045583035.1">
    <property type="nucleotide sequence ID" value="NZ_CP012402.1"/>
</dbReference>
<dbReference type="InterPro" id="IPR046867">
    <property type="entry name" value="AldOxase/xan_DH_MoCoBD2"/>
</dbReference>
<dbReference type="Gene3D" id="3.90.1170.50">
    <property type="entry name" value="Aldehyde oxidase/xanthine dehydrogenase, a/b hammerhead"/>
    <property type="match status" value="1"/>
</dbReference>
<dbReference type="AlphaFoldDB" id="A0AAC8W0P7"/>
<keyword evidence="5" id="KW-1185">Reference proteome</keyword>
<protein>
    <submittedName>
        <fullName evidence="4">Carbon monoxide dehydrogenase</fullName>
    </submittedName>
</protein>
<organism evidence="4 5">
    <name type="scientific">Azospirillum thiophilum</name>
    <dbReference type="NCBI Taxonomy" id="528244"/>
    <lineage>
        <taxon>Bacteria</taxon>
        <taxon>Pseudomonadati</taxon>
        <taxon>Pseudomonadota</taxon>
        <taxon>Alphaproteobacteria</taxon>
        <taxon>Rhodospirillales</taxon>
        <taxon>Azospirillaceae</taxon>
        <taxon>Azospirillum</taxon>
    </lineage>
</organism>
<dbReference type="InterPro" id="IPR036856">
    <property type="entry name" value="Ald_Oxase/Xan_DH_a/b_sf"/>
</dbReference>
<dbReference type="GO" id="GO:0016491">
    <property type="term" value="F:oxidoreductase activity"/>
    <property type="evidence" value="ECO:0007669"/>
    <property type="project" value="UniProtKB-KW"/>
</dbReference>
<dbReference type="InterPro" id="IPR008274">
    <property type="entry name" value="AldOxase/xan_DH_MoCoBD1"/>
</dbReference>
<dbReference type="Pfam" id="PF01315">
    <property type="entry name" value="Ald_Xan_dh_C"/>
    <property type="match status" value="1"/>
</dbReference>
<reference evidence="4 5" key="2">
    <citation type="journal article" date="2016" name="Genome Announc.">
        <title>Complete Genome Sequence of a Strain of Azospirillum thiophilum Isolated from a Sulfide Spring.</title>
        <authorList>
            <person name="Fomenkov A."/>
            <person name="Vincze T."/>
            <person name="Grabovich M."/>
            <person name="Anton B.P."/>
            <person name="Dubinina G."/>
            <person name="Orlova M."/>
            <person name="Belousova E."/>
            <person name="Roberts R.J."/>
        </authorList>
    </citation>
    <scope>NUCLEOTIDE SEQUENCE [LARGE SCALE GENOMIC DNA]</scope>
    <source>
        <strain evidence="4 5">BV-S</strain>
    </source>
</reference>
<sequence>MANPNGIGAPVRRREDQRFLTGRGNYTDDFKRLNMTHAVHVRSSYAHARILGIDVTDALAMPGVVAVLTGADMEADKVGSLPCGWQIHSKDGSPMREPPHYPLARDRVRYVGDAVAVVIAETREQARDAAEMVVVEYEELPAAGSSTRAIDGSAPLVHDDAPGNVCYDWHLGDKAAVDAAFAQAAHVARIDLINQRLVPNAMEPRAALGEYDQSNGEYTLTTTSQNPHVTRLLMGAFVLGIPEHKLRVVAPDVGGGFGSKIFHYGEEAVVTWAARKVGRPVKWTADRSESFLTDAHGRDHVSHAELAMDADGNFLALRVATLANLGAYLSTFAPSIPTYLYATLLAGQYKTPAIYAEVKAVFTNTAPVDAYRGAGRPEACYLIERLVDVAAGVMGMDRTEIRRRNFVPKEAMPYQTPVALQYDTGDFAKNLDIALPLVDYPGFEQRRAESKARGKLRGIGFATYIEACGIAPSNVAGALGARAGLYECAEVRFHPTGSVTVFTGSHSHGQGHETTFAQIVAERFGIPIENVEIVHGDTNKIPFGMGTYGSRSLAVGGSALVKAMDKVERKARKIAAHMLEAAETDIEVKEGRFTVAGTDKSLGIGDIALQAYVPHNFPLDELEPGLDEQAFYDPKNFTYPNGCHVCELEIDPDTGVTTIVSFAAVDDFGNVINPLIVEGQVHGGLVQGIGQALYENCVYDEESGQLVTGSYMDYCMPRADDVPSFIVRYHEDQPCTHNPLGVKGCGEAGTIGAAAAVMNAVVDALTDYGIAHMDMPATPEKVWRVIRDATPAPAMAAE</sequence>
<evidence type="ECO:0000313" key="5">
    <source>
        <dbReference type="Proteomes" id="UP000069935"/>
    </source>
</evidence>